<proteinExistence type="predicted"/>
<evidence type="ECO:0000256" key="1">
    <source>
        <dbReference type="ARBA" id="ARBA00022729"/>
    </source>
</evidence>
<feature type="signal peptide" evidence="2">
    <location>
        <begin position="1"/>
        <end position="20"/>
    </location>
</feature>
<dbReference type="EMBL" id="CP062222">
    <property type="protein sequence ID" value="QTC90061.1"/>
    <property type="molecule type" value="Genomic_DNA"/>
</dbReference>
<dbReference type="Proteomes" id="UP000663918">
    <property type="component" value="Chromosome"/>
</dbReference>
<evidence type="ECO:0008006" key="5">
    <source>
        <dbReference type="Google" id="ProtNLM"/>
    </source>
</evidence>
<dbReference type="RefSeq" id="WP_207868478.1">
    <property type="nucleotide sequence ID" value="NZ_CP062222.1"/>
</dbReference>
<evidence type="ECO:0000313" key="3">
    <source>
        <dbReference type="EMBL" id="QTC90061.1"/>
    </source>
</evidence>
<keyword evidence="4" id="KW-1185">Reference proteome</keyword>
<dbReference type="KEGG" id="bgoe:IFJ75_12270"/>
<gene>
    <name evidence="3" type="ORF">IFJ75_12270</name>
</gene>
<name>A0A975BYM8_9CAUL</name>
<sequence length="106" mass="11318">MRFSARALLLAAGLALSACATQIPWDSGETALQVGMSRSQVESGFGPPTRRFTDAEGYTVWAYDRSDAASGNTTASRELLVRFVGDRVMSYSHSSTTMTTATTTSP</sequence>
<accession>A0A975BYM8</accession>
<evidence type="ECO:0000313" key="4">
    <source>
        <dbReference type="Proteomes" id="UP000663918"/>
    </source>
</evidence>
<feature type="chain" id="PRO_5037838927" description="Outer membrane protein assembly factor BamE" evidence="2">
    <location>
        <begin position="21"/>
        <end position="106"/>
    </location>
</feature>
<dbReference type="AlphaFoldDB" id="A0A975BYM8"/>
<keyword evidence="1 2" id="KW-0732">Signal</keyword>
<evidence type="ECO:0000256" key="2">
    <source>
        <dbReference type="SAM" id="SignalP"/>
    </source>
</evidence>
<protein>
    <recommendedName>
        <fullName evidence="5">Outer membrane protein assembly factor BamE</fullName>
    </recommendedName>
</protein>
<organism evidence="3 4">
    <name type="scientific">Brevundimonas goettingensis</name>
    <dbReference type="NCBI Taxonomy" id="2774190"/>
    <lineage>
        <taxon>Bacteria</taxon>
        <taxon>Pseudomonadati</taxon>
        <taxon>Pseudomonadota</taxon>
        <taxon>Alphaproteobacteria</taxon>
        <taxon>Caulobacterales</taxon>
        <taxon>Caulobacteraceae</taxon>
        <taxon>Brevundimonas</taxon>
    </lineage>
</organism>
<dbReference type="PROSITE" id="PS51257">
    <property type="entry name" value="PROKAR_LIPOPROTEIN"/>
    <property type="match status" value="1"/>
</dbReference>
<reference evidence="3" key="1">
    <citation type="submission" date="2020-09" db="EMBL/GenBank/DDBJ databases">
        <title>Brevundimonas sp. LVF2 isolated from a puddle in Goettingen, Germany.</title>
        <authorList>
            <person name="Friedrich I."/>
            <person name="Klassen A."/>
            <person name="Hannes N."/>
            <person name="Schneider D."/>
            <person name="Hertel R."/>
            <person name="Daniel R."/>
        </authorList>
    </citation>
    <scope>NUCLEOTIDE SEQUENCE</scope>
    <source>
        <strain evidence="3">LVF2</strain>
    </source>
</reference>
<dbReference type="Gene3D" id="3.30.1450.10">
    <property type="match status" value="1"/>
</dbReference>
<dbReference type="InterPro" id="IPR037873">
    <property type="entry name" value="BamE-like"/>
</dbReference>